<proteinExistence type="predicted"/>
<organism evidence="1 2">
    <name type="scientific">Enterococcus alishanensis</name>
    <dbReference type="NCBI Taxonomy" id="1303817"/>
    <lineage>
        <taxon>Bacteria</taxon>
        <taxon>Bacillati</taxon>
        <taxon>Bacillota</taxon>
        <taxon>Bacilli</taxon>
        <taxon>Lactobacillales</taxon>
        <taxon>Enterococcaceae</taxon>
        <taxon>Enterococcus</taxon>
    </lineage>
</organism>
<sequence>MKNINDMALMKVKDERKRQNLLFLLDDIDSAYKREAYGAAFICCLILPDICSSIDRNDGKQSADTDYIDWWNENISPLFKADLVITKKNTPIIYLVQLGMLLDVMFCMQQTQKDLEF</sequence>
<comment type="caution">
    <text evidence="1">The sequence shown here is derived from an EMBL/GenBank/DDBJ whole genome shotgun (WGS) entry which is preliminary data.</text>
</comment>
<dbReference type="Proteomes" id="UP000774130">
    <property type="component" value="Unassembled WGS sequence"/>
</dbReference>
<gene>
    <name evidence="1" type="ORF">KUA55_17810</name>
</gene>
<reference evidence="1 2" key="1">
    <citation type="submission" date="2021-06" db="EMBL/GenBank/DDBJ databases">
        <title>Enterococcus alishanensis sp. nov., a novel lactic acid bacterium isolated from fresh coffee beans.</title>
        <authorList>
            <person name="Chen Y.-S."/>
        </authorList>
    </citation>
    <scope>NUCLEOTIDE SEQUENCE [LARGE SCALE GENOMIC DNA]</scope>
    <source>
        <strain evidence="1 2">ALS3</strain>
    </source>
</reference>
<protein>
    <submittedName>
        <fullName evidence="1">Uncharacterized protein</fullName>
    </submittedName>
</protein>
<evidence type="ECO:0000313" key="2">
    <source>
        <dbReference type="Proteomes" id="UP000774130"/>
    </source>
</evidence>
<dbReference type="EMBL" id="JAHUZB010000015">
    <property type="protein sequence ID" value="MBV7392508.1"/>
    <property type="molecule type" value="Genomic_DNA"/>
</dbReference>
<dbReference type="RefSeq" id="WP_218327721.1">
    <property type="nucleotide sequence ID" value="NZ_JAHUZB010000015.1"/>
</dbReference>
<name>A0ABS6THT6_9ENTE</name>
<keyword evidence="2" id="KW-1185">Reference proteome</keyword>
<accession>A0ABS6THT6</accession>
<evidence type="ECO:0000313" key="1">
    <source>
        <dbReference type="EMBL" id="MBV7392508.1"/>
    </source>
</evidence>